<dbReference type="GO" id="GO:0003700">
    <property type="term" value="F:DNA-binding transcription factor activity"/>
    <property type="evidence" value="ECO:0007669"/>
    <property type="project" value="InterPro"/>
</dbReference>
<organism evidence="5 6">
    <name type="scientific">Paenibacillus mucilaginosus K02</name>
    <dbReference type="NCBI Taxonomy" id="997761"/>
    <lineage>
        <taxon>Bacteria</taxon>
        <taxon>Bacillati</taxon>
        <taxon>Bacillota</taxon>
        <taxon>Bacilli</taxon>
        <taxon>Bacillales</taxon>
        <taxon>Paenibacillaceae</taxon>
        <taxon>Paenibacillus</taxon>
    </lineage>
</organism>
<dbReference type="InterPro" id="IPR037923">
    <property type="entry name" value="HTH-like"/>
</dbReference>
<name>I0BSU3_9BACL</name>
<dbReference type="HOGENOM" id="CLU_000445_88_6_9"/>
<gene>
    <name evidence="5" type="ORF">B2K_32845</name>
</gene>
<dbReference type="SUPFAM" id="SSF46689">
    <property type="entry name" value="Homeodomain-like"/>
    <property type="match status" value="2"/>
</dbReference>
<dbReference type="AlphaFoldDB" id="I0BSU3"/>
<sequence>MVYVYKNTELYRGHSMDKKHCIPALPETPLPLYLESVGLNPEQERISRPQGYPVYHWLLTVRGEGVITFAGRQERLPVQTAVLLPPHLPHVYEGTSGDWATAYVTFDGAQAEGILASLGLPCPSVWTWNTAEGENSMKAETQRLLAAAERQHPGSLLELSCEVYRFLAALKQFGMPGRLPSLSDALRVLEPVTRWLEAHYGDPGIGMPEIASVLGHSPRHLTTLFRRAYGTTPYAYLLSLRIRKAKELLGGGASPPIHVIAGRVGFRDASHFIATFRRLTGMTPEQYRSLH</sequence>
<dbReference type="InterPro" id="IPR003313">
    <property type="entry name" value="AraC-bd"/>
</dbReference>
<dbReference type="InterPro" id="IPR020449">
    <property type="entry name" value="Tscrpt_reg_AraC-type_HTH"/>
</dbReference>
<dbReference type="GO" id="GO:0043565">
    <property type="term" value="F:sequence-specific DNA binding"/>
    <property type="evidence" value="ECO:0007669"/>
    <property type="project" value="InterPro"/>
</dbReference>
<evidence type="ECO:0000256" key="3">
    <source>
        <dbReference type="ARBA" id="ARBA00023163"/>
    </source>
</evidence>
<protein>
    <submittedName>
        <fullName evidence="5">AraC family transcriptional regulator</fullName>
    </submittedName>
</protein>
<dbReference type="SUPFAM" id="SSF51215">
    <property type="entry name" value="Regulatory protein AraC"/>
    <property type="match status" value="1"/>
</dbReference>
<dbReference type="Pfam" id="PF02311">
    <property type="entry name" value="AraC_binding"/>
    <property type="match status" value="1"/>
</dbReference>
<dbReference type="Gene3D" id="2.60.120.280">
    <property type="entry name" value="Regulatory protein AraC"/>
    <property type="match status" value="1"/>
</dbReference>
<dbReference type="Gene3D" id="1.10.10.60">
    <property type="entry name" value="Homeodomain-like"/>
    <property type="match status" value="2"/>
</dbReference>
<accession>I0BSU3</accession>
<dbReference type="Proteomes" id="UP000007392">
    <property type="component" value="Chromosome"/>
</dbReference>
<keyword evidence="3" id="KW-0804">Transcription</keyword>
<dbReference type="KEGG" id="pmw:B2K_32845"/>
<dbReference type="InterPro" id="IPR018060">
    <property type="entry name" value="HTH_AraC"/>
</dbReference>
<dbReference type="InterPro" id="IPR009057">
    <property type="entry name" value="Homeodomain-like_sf"/>
</dbReference>
<evidence type="ECO:0000313" key="5">
    <source>
        <dbReference type="EMBL" id="AFH65440.1"/>
    </source>
</evidence>
<dbReference type="PROSITE" id="PS01124">
    <property type="entry name" value="HTH_ARAC_FAMILY_2"/>
    <property type="match status" value="1"/>
</dbReference>
<keyword evidence="2" id="KW-0238">DNA-binding</keyword>
<proteinExistence type="predicted"/>
<reference evidence="5 6" key="1">
    <citation type="submission" date="2013-06" db="EMBL/GenBank/DDBJ databases">
        <title>Complete genome sequence of Paenibacillus mucilaginosus K02.</title>
        <authorList>
            <person name="Xiao B."/>
            <person name="Sun L."/>
            <person name="Xiao L."/>
            <person name="Lian B."/>
        </authorList>
    </citation>
    <scope>NUCLEOTIDE SEQUENCE [LARGE SCALE GENOMIC DNA]</scope>
    <source>
        <strain evidence="5 6">K02</strain>
    </source>
</reference>
<dbReference type="PRINTS" id="PR00032">
    <property type="entry name" value="HTHARAC"/>
</dbReference>
<dbReference type="Pfam" id="PF12833">
    <property type="entry name" value="HTH_18"/>
    <property type="match status" value="1"/>
</dbReference>
<dbReference type="SMART" id="SM00342">
    <property type="entry name" value="HTH_ARAC"/>
    <property type="match status" value="1"/>
</dbReference>
<keyword evidence="1" id="KW-0805">Transcription regulation</keyword>
<dbReference type="EMBL" id="CP003422">
    <property type="protein sequence ID" value="AFH65440.1"/>
    <property type="molecule type" value="Genomic_DNA"/>
</dbReference>
<evidence type="ECO:0000259" key="4">
    <source>
        <dbReference type="PROSITE" id="PS01124"/>
    </source>
</evidence>
<dbReference type="InterPro" id="IPR050204">
    <property type="entry name" value="AraC_XylS_family_regulators"/>
</dbReference>
<dbReference type="PATRIC" id="fig|997761.3.peg.6598"/>
<feature type="domain" description="HTH araC/xylS-type" evidence="4">
    <location>
        <begin position="190"/>
        <end position="290"/>
    </location>
</feature>
<dbReference type="PANTHER" id="PTHR46796:SF2">
    <property type="entry name" value="TRANSCRIPTIONAL REGULATORY PROTEIN"/>
    <property type="match status" value="1"/>
</dbReference>
<dbReference type="PANTHER" id="PTHR46796">
    <property type="entry name" value="HTH-TYPE TRANSCRIPTIONAL ACTIVATOR RHAS-RELATED"/>
    <property type="match status" value="1"/>
</dbReference>
<evidence type="ECO:0000256" key="2">
    <source>
        <dbReference type="ARBA" id="ARBA00023125"/>
    </source>
</evidence>
<evidence type="ECO:0000313" key="6">
    <source>
        <dbReference type="Proteomes" id="UP000007392"/>
    </source>
</evidence>
<evidence type="ECO:0000256" key="1">
    <source>
        <dbReference type="ARBA" id="ARBA00023015"/>
    </source>
</evidence>